<dbReference type="RefSeq" id="WP_158290589.1">
    <property type="nucleotide sequence ID" value="NZ_JACHHE010000007.1"/>
</dbReference>
<dbReference type="OrthoDB" id="5678128at2"/>
<dbReference type="InterPro" id="IPR002711">
    <property type="entry name" value="HNH"/>
</dbReference>
<keyword evidence="3" id="KW-1185">Reference proteome</keyword>
<gene>
    <name evidence="2" type="ORF">HNQ44_002581</name>
</gene>
<proteinExistence type="predicted"/>
<protein>
    <recommendedName>
        <fullName evidence="1">HNH domain-containing protein</fullName>
    </recommendedName>
</protein>
<evidence type="ECO:0000313" key="3">
    <source>
        <dbReference type="Proteomes" id="UP000525923"/>
    </source>
</evidence>
<name>A0A7W8CT44_9BACL</name>
<evidence type="ECO:0000313" key="2">
    <source>
        <dbReference type="EMBL" id="MBB5181116.1"/>
    </source>
</evidence>
<sequence>MVKKYQEQVDLISEEVPDIRLLPMSKNDLAFIGKSIEEVQDWFKFYLPGNKYQFKRKMTAPKGTLVLFQFRGRLIASALLKKTVSYDEVNEFGYSGYYKFSKSSIFTFDPLDIKDVQKIWSGMKSFNQSHQTLDAAQYPALKKLLAKRQLRFVKFKNDEDYQKAIEEITIKKAVVEDRPKELIEKGSQASKKMQWGRAPLTAKRAIVQADFKCEVDASHEFFVSSVTDENYVEAHHLIPLEFQAQFDNSLDVEANIVSLCAMCHKKIHHAPGSEKFQMVEILHDKRSERLKKCEIYIGKEDLKMRY</sequence>
<organism evidence="2 3">
    <name type="scientific">Planococcus koreensis</name>
    <dbReference type="NCBI Taxonomy" id="112331"/>
    <lineage>
        <taxon>Bacteria</taxon>
        <taxon>Bacillati</taxon>
        <taxon>Bacillota</taxon>
        <taxon>Bacilli</taxon>
        <taxon>Bacillales</taxon>
        <taxon>Caryophanaceae</taxon>
        <taxon>Planococcus</taxon>
    </lineage>
</organism>
<dbReference type="Proteomes" id="UP000525923">
    <property type="component" value="Unassembled WGS sequence"/>
</dbReference>
<dbReference type="GO" id="GO:0004519">
    <property type="term" value="F:endonuclease activity"/>
    <property type="evidence" value="ECO:0007669"/>
    <property type="project" value="InterPro"/>
</dbReference>
<dbReference type="Pfam" id="PF01844">
    <property type="entry name" value="HNH"/>
    <property type="match status" value="1"/>
</dbReference>
<dbReference type="AlphaFoldDB" id="A0A7W8CT44"/>
<feature type="domain" description="HNH" evidence="1">
    <location>
        <begin position="230"/>
        <end position="269"/>
    </location>
</feature>
<dbReference type="GO" id="GO:0008270">
    <property type="term" value="F:zinc ion binding"/>
    <property type="evidence" value="ECO:0007669"/>
    <property type="project" value="InterPro"/>
</dbReference>
<dbReference type="CDD" id="cd00085">
    <property type="entry name" value="HNHc"/>
    <property type="match status" value="1"/>
</dbReference>
<comment type="caution">
    <text evidence="2">The sequence shown here is derived from an EMBL/GenBank/DDBJ whole genome shotgun (WGS) entry which is preliminary data.</text>
</comment>
<accession>A0A7W8CT44</accession>
<dbReference type="InterPro" id="IPR003615">
    <property type="entry name" value="HNH_nuc"/>
</dbReference>
<evidence type="ECO:0000259" key="1">
    <source>
        <dbReference type="Pfam" id="PF01844"/>
    </source>
</evidence>
<reference evidence="2 3" key="1">
    <citation type="submission" date="2020-08" db="EMBL/GenBank/DDBJ databases">
        <title>Genomic Encyclopedia of Type Strains, Phase IV (KMG-IV): sequencing the most valuable type-strain genomes for metagenomic binning, comparative biology and taxonomic classification.</title>
        <authorList>
            <person name="Goeker M."/>
        </authorList>
    </citation>
    <scope>NUCLEOTIDE SEQUENCE [LARGE SCALE GENOMIC DNA]</scope>
    <source>
        <strain evidence="2 3">DSM 15895</strain>
    </source>
</reference>
<dbReference type="GO" id="GO:0003676">
    <property type="term" value="F:nucleic acid binding"/>
    <property type="evidence" value="ECO:0007669"/>
    <property type="project" value="InterPro"/>
</dbReference>
<dbReference type="EMBL" id="JACHHE010000007">
    <property type="protein sequence ID" value="MBB5181116.1"/>
    <property type="molecule type" value="Genomic_DNA"/>
</dbReference>